<dbReference type="Proteomes" id="UP001153678">
    <property type="component" value="Unassembled WGS sequence"/>
</dbReference>
<reference evidence="3" key="1">
    <citation type="submission" date="2022-08" db="EMBL/GenBank/DDBJ databases">
        <authorList>
            <person name="Kallberg Y."/>
            <person name="Tangrot J."/>
            <person name="Rosling A."/>
        </authorList>
    </citation>
    <scope>NUCLEOTIDE SEQUENCE</scope>
    <source>
        <strain evidence="3">Wild A</strain>
    </source>
</reference>
<dbReference type="EMBL" id="CAMKVN010001462">
    <property type="protein sequence ID" value="CAI2176144.1"/>
    <property type="molecule type" value="Genomic_DNA"/>
</dbReference>
<dbReference type="AlphaFoldDB" id="A0A9W4SPV9"/>
<dbReference type="GO" id="GO:0030515">
    <property type="term" value="F:snoRNA binding"/>
    <property type="evidence" value="ECO:0007669"/>
    <property type="project" value="InterPro"/>
</dbReference>
<organism evidence="3 4">
    <name type="scientific">Funneliformis geosporum</name>
    <dbReference type="NCBI Taxonomy" id="1117311"/>
    <lineage>
        <taxon>Eukaryota</taxon>
        <taxon>Fungi</taxon>
        <taxon>Fungi incertae sedis</taxon>
        <taxon>Mucoromycota</taxon>
        <taxon>Glomeromycotina</taxon>
        <taxon>Glomeromycetes</taxon>
        <taxon>Glomerales</taxon>
        <taxon>Glomeraceae</taxon>
        <taxon>Funneliformis</taxon>
    </lineage>
</organism>
<gene>
    <name evidence="3" type="ORF">FWILDA_LOCUS7442</name>
</gene>
<feature type="domain" description="Nop" evidence="2">
    <location>
        <begin position="4"/>
        <end position="124"/>
    </location>
</feature>
<dbReference type="InterPro" id="IPR042239">
    <property type="entry name" value="Nop_C"/>
</dbReference>
<protein>
    <submittedName>
        <fullName evidence="3">3192_t:CDS:1</fullName>
    </submittedName>
</protein>
<keyword evidence="4" id="KW-1185">Reference proteome</keyword>
<dbReference type="OrthoDB" id="6780543at2759"/>
<dbReference type="GO" id="GO:0031428">
    <property type="term" value="C:box C/D methylation guide snoRNP complex"/>
    <property type="evidence" value="ECO:0007669"/>
    <property type="project" value="InterPro"/>
</dbReference>
<proteinExistence type="predicted"/>
<accession>A0A9W4SPV9</accession>
<dbReference type="Gene3D" id="1.10.246.90">
    <property type="entry name" value="Nop domain"/>
    <property type="match status" value="1"/>
</dbReference>
<name>A0A9W4SPV9_9GLOM</name>
<dbReference type="PROSITE" id="PS51358">
    <property type="entry name" value="NOP"/>
    <property type="match status" value="1"/>
</dbReference>
<dbReference type="InterPro" id="IPR002687">
    <property type="entry name" value="Nop_dom"/>
</dbReference>
<dbReference type="InterPro" id="IPR036070">
    <property type="entry name" value="Nop_dom_sf"/>
</dbReference>
<evidence type="ECO:0000313" key="3">
    <source>
        <dbReference type="EMBL" id="CAI2176144.1"/>
    </source>
</evidence>
<feature type="region of interest" description="Disordered" evidence="1">
    <location>
        <begin position="92"/>
        <end position="227"/>
    </location>
</feature>
<evidence type="ECO:0000256" key="1">
    <source>
        <dbReference type="SAM" id="MobiDB-lite"/>
    </source>
</evidence>
<dbReference type="SUPFAM" id="SSF89124">
    <property type="entry name" value="Nop domain"/>
    <property type="match status" value="1"/>
</dbReference>
<feature type="compositionally biased region" description="Basic and acidic residues" evidence="1">
    <location>
        <begin position="201"/>
        <end position="221"/>
    </location>
</feature>
<dbReference type="Pfam" id="PF01798">
    <property type="entry name" value="Nop"/>
    <property type="match status" value="1"/>
</dbReference>
<evidence type="ECO:0000259" key="2">
    <source>
        <dbReference type="PROSITE" id="PS51358"/>
    </source>
</evidence>
<dbReference type="GO" id="GO:0032040">
    <property type="term" value="C:small-subunit processome"/>
    <property type="evidence" value="ECO:0007669"/>
    <property type="project" value="InterPro"/>
</dbReference>
<dbReference type="PANTHER" id="PTHR10894:SF0">
    <property type="entry name" value="NUCLEOLAR PROTEIN 56"/>
    <property type="match status" value="1"/>
</dbReference>
<dbReference type="InterPro" id="IPR045056">
    <property type="entry name" value="Nop56/Nop58"/>
</dbReference>
<feature type="compositionally biased region" description="Basic and acidic residues" evidence="1">
    <location>
        <begin position="146"/>
        <end position="167"/>
    </location>
</feature>
<sequence>MQKIAPNLSALIGEVVAARLIAHAGSLTNLSKYPASTVQILGAEKLFLDKPTSKYGIALKNQVEERLGFYEHGTAVSKNMEVINKVIKELKEEEVEEESTRKRKTSPGLPITPSKKHKNSKSNESSEPDKETDISKSPIKKKKKKVGIEKNDDMTPKSGKKSEEETPFKGTPDSRTPIKGSLEIRRKKKEKKGSESPTQVTDKKKEKKSKESPKKNKHSIDVESPNN</sequence>
<comment type="caution">
    <text evidence="3">The sequence shown here is derived from an EMBL/GenBank/DDBJ whole genome shotgun (WGS) entry which is preliminary data.</text>
</comment>
<evidence type="ECO:0000313" key="4">
    <source>
        <dbReference type="Proteomes" id="UP001153678"/>
    </source>
</evidence>
<dbReference type="PANTHER" id="PTHR10894">
    <property type="entry name" value="NUCLEOLAR PROTEIN 5 NUCLEOLAR PROTEIN NOP5 NOP58"/>
    <property type="match status" value="1"/>
</dbReference>